<gene>
    <name evidence="2" type="ORF">G3567_02525</name>
</gene>
<dbReference type="InterPro" id="IPR004316">
    <property type="entry name" value="SWEET_rpt"/>
</dbReference>
<feature type="transmembrane region" description="Helical" evidence="1">
    <location>
        <begin position="38"/>
        <end position="57"/>
    </location>
</feature>
<dbReference type="Gene3D" id="1.20.1280.290">
    <property type="match status" value="1"/>
</dbReference>
<accession>A0A6B3R599</accession>
<organism evidence="2 3">
    <name type="scientific">Psychroflexus aurantiacus</name>
    <dbReference type="NCBI Taxonomy" id="2709310"/>
    <lineage>
        <taxon>Bacteria</taxon>
        <taxon>Pseudomonadati</taxon>
        <taxon>Bacteroidota</taxon>
        <taxon>Flavobacteriia</taxon>
        <taxon>Flavobacteriales</taxon>
        <taxon>Flavobacteriaceae</taxon>
        <taxon>Psychroflexus</taxon>
    </lineage>
</organism>
<dbReference type="EMBL" id="JAAIKD010000001">
    <property type="protein sequence ID" value="NEV93021.1"/>
    <property type="molecule type" value="Genomic_DNA"/>
</dbReference>
<dbReference type="Proteomes" id="UP000478505">
    <property type="component" value="Unassembled WGS sequence"/>
</dbReference>
<dbReference type="RefSeq" id="WP_164003742.1">
    <property type="nucleotide sequence ID" value="NZ_JAAIKD010000001.1"/>
</dbReference>
<protein>
    <recommendedName>
        <fullName evidence="4">MtN3 and saliva related transmembrane protein</fullName>
    </recommendedName>
</protein>
<keyword evidence="3" id="KW-1185">Reference proteome</keyword>
<keyword evidence="1" id="KW-0472">Membrane</keyword>
<comment type="caution">
    <text evidence="2">The sequence shown here is derived from an EMBL/GenBank/DDBJ whole genome shotgun (WGS) entry which is preliminary data.</text>
</comment>
<keyword evidence="1" id="KW-0812">Transmembrane</keyword>
<dbReference type="Pfam" id="PF03083">
    <property type="entry name" value="MtN3_slv"/>
    <property type="match status" value="1"/>
</dbReference>
<dbReference type="AlphaFoldDB" id="A0A6B3R599"/>
<evidence type="ECO:0000313" key="3">
    <source>
        <dbReference type="Proteomes" id="UP000478505"/>
    </source>
</evidence>
<evidence type="ECO:0000256" key="1">
    <source>
        <dbReference type="SAM" id="Phobius"/>
    </source>
</evidence>
<evidence type="ECO:0008006" key="4">
    <source>
        <dbReference type="Google" id="ProtNLM"/>
    </source>
</evidence>
<sequence length="90" mass="10026">MFEQIISILTVISTLSVKLIGVPSQIRKIHKNKSIENISTLHFTLSFTSYVLWTIHGLQTFDYVIIIGQGVGVITSGVLLALILHHLKKV</sequence>
<reference evidence="2 3" key="1">
    <citation type="submission" date="2020-02" db="EMBL/GenBank/DDBJ databases">
        <title>Flavobacteriaceae Psychroflexus bacterium YR1-1, complete genome.</title>
        <authorList>
            <person name="Li Y."/>
            <person name="Wu S."/>
        </authorList>
    </citation>
    <scope>NUCLEOTIDE SEQUENCE [LARGE SCALE GENOMIC DNA]</scope>
    <source>
        <strain evidence="2 3">YR1-1</strain>
    </source>
</reference>
<dbReference type="GO" id="GO:0016020">
    <property type="term" value="C:membrane"/>
    <property type="evidence" value="ECO:0007669"/>
    <property type="project" value="InterPro"/>
</dbReference>
<feature type="transmembrane region" description="Helical" evidence="1">
    <location>
        <begin position="63"/>
        <end position="84"/>
    </location>
</feature>
<keyword evidence="1" id="KW-1133">Transmembrane helix</keyword>
<feature type="transmembrane region" description="Helical" evidence="1">
    <location>
        <begin position="6"/>
        <end position="26"/>
    </location>
</feature>
<name>A0A6B3R599_9FLAO</name>
<proteinExistence type="predicted"/>
<evidence type="ECO:0000313" key="2">
    <source>
        <dbReference type="EMBL" id="NEV93021.1"/>
    </source>
</evidence>